<dbReference type="Proteomes" id="UP000613740">
    <property type="component" value="Unassembled WGS sequence"/>
</dbReference>
<dbReference type="Gene3D" id="3.40.800.20">
    <property type="entry name" value="Histone deacetylase domain"/>
    <property type="match status" value="1"/>
</dbReference>
<evidence type="ECO:0000313" key="4">
    <source>
        <dbReference type="Proteomes" id="UP000613740"/>
    </source>
</evidence>
<dbReference type="InterPro" id="IPR023696">
    <property type="entry name" value="Ureohydrolase_dom_sf"/>
</dbReference>
<keyword evidence="4" id="KW-1185">Reference proteome</keyword>
<dbReference type="InterPro" id="IPR023801">
    <property type="entry name" value="His_deacetylse_dom"/>
</dbReference>
<dbReference type="SUPFAM" id="SSF52768">
    <property type="entry name" value="Arginase/deacetylase"/>
    <property type="match status" value="1"/>
</dbReference>
<dbReference type="GO" id="GO:0004407">
    <property type="term" value="F:histone deacetylase activity"/>
    <property type="evidence" value="ECO:0007669"/>
    <property type="project" value="TreeGrafter"/>
</dbReference>
<dbReference type="GO" id="GO:0005737">
    <property type="term" value="C:cytoplasm"/>
    <property type="evidence" value="ECO:0007669"/>
    <property type="project" value="TreeGrafter"/>
</dbReference>
<protein>
    <recommendedName>
        <fullName evidence="2">Histone deacetylase domain-containing protein</fullName>
    </recommendedName>
</protein>
<dbReference type="InterPro" id="IPR037138">
    <property type="entry name" value="His_deacetylse_dom_sf"/>
</dbReference>
<dbReference type="GO" id="GO:0000118">
    <property type="term" value="C:histone deacetylase complex"/>
    <property type="evidence" value="ECO:0007669"/>
    <property type="project" value="TreeGrafter"/>
</dbReference>
<sequence length="516" mass="53873">MRTITPSFAGSTHQLRTARPAVIYYKQLVKACRSGPRDCQVVCIDYAAPGHAKDGHPECPARLDAITGALRALTASQRPELDPLAAALHWRRGSGRLATDEELRLVHPQAYLDAIRAACGKLTGPKLVDDSTYLAPGSFEECARSTGAVLDLLDQLLLPPPPPSSRSGSSSSCSNSSGGTAAGGFALVRPPGHHVLPTRPMGFGVLNTAAVAVRYARQRHGVQRVLIVDFDVHHGNGTQEVFYTDPDTLYISTHQAGLWPYTGKVKEVGAGAGRGANINIPLPGGSGDQAMAQAWSRVVLPAAERFRPQLVLVSAGFDAHWRDPLASMQLTAATYHWMCAELAELAQRWCPGRLALVLEGGYHTPSLAESVAASLCGLLLLPPPRSTLLLSPAVQQQAPREHPHRRTITTAAAAAAAAAAAVAAGGGDGDRDDQPPRGGLGQGQGQQLQPPSPPPSRAAADWRGSISGGSGGGGGDGAIGCAGGVMLPSPGPRELYEEPLARVDAVLQEVCSLHGL</sequence>
<comment type="caution">
    <text evidence="3">The sequence shown here is derived from an EMBL/GenBank/DDBJ whole genome shotgun (WGS) entry which is preliminary data.</text>
</comment>
<organism evidence="3 4">
    <name type="scientific">Chlamydomonas schloesseri</name>
    <dbReference type="NCBI Taxonomy" id="2026947"/>
    <lineage>
        <taxon>Eukaryota</taxon>
        <taxon>Viridiplantae</taxon>
        <taxon>Chlorophyta</taxon>
        <taxon>core chlorophytes</taxon>
        <taxon>Chlorophyceae</taxon>
        <taxon>CS clade</taxon>
        <taxon>Chlamydomonadales</taxon>
        <taxon>Chlamydomonadaceae</taxon>
        <taxon>Chlamydomonas</taxon>
    </lineage>
</organism>
<dbReference type="CDD" id="cd09992">
    <property type="entry name" value="HDAC_classII"/>
    <property type="match status" value="1"/>
</dbReference>
<dbReference type="InterPro" id="IPR000286">
    <property type="entry name" value="HDACs"/>
</dbReference>
<feature type="domain" description="Histone deacetylase" evidence="2">
    <location>
        <begin position="56"/>
        <end position="376"/>
    </location>
</feature>
<dbReference type="EMBL" id="JAEHOD010000032">
    <property type="protein sequence ID" value="KAG2443162.1"/>
    <property type="molecule type" value="Genomic_DNA"/>
</dbReference>
<evidence type="ECO:0000259" key="2">
    <source>
        <dbReference type="Pfam" id="PF00850"/>
    </source>
</evidence>
<feature type="compositionally biased region" description="Gly residues" evidence="1">
    <location>
        <begin position="466"/>
        <end position="478"/>
    </location>
</feature>
<name>A0A835TG70_9CHLO</name>
<dbReference type="AlphaFoldDB" id="A0A835TG70"/>
<gene>
    <name evidence="3" type="ORF">HYH02_009572</name>
</gene>
<dbReference type="PANTHER" id="PTHR10625">
    <property type="entry name" value="HISTONE DEACETYLASE HDAC1-RELATED"/>
    <property type="match status" value="1"/>
</dbReference>
<dbReference type="GO" id="GO:0040029">
    <property type="term" value="P:epigenetic regulation of gene expression"/>
    <property type="evidence" value="ECO:0007669"/>
    <property type="project" value="TreeGrafter"/>
</dbReference>
<dbReference type="OrthoDB" id="424012at2759"/>
<evidence type="ECO:0000313" key="3">
    <source>
        <dbReference type="EMBL" id="KAG2443162.1"/>
    </source>
</evidence>
<evidence type="ECO:0000256" key="1">
    <source>
        <dbReference type="SAM" id="MobiDB-lite"/>
    </source>
</evidence>
<dbReference type="PANTHER" id="PTHR10625:SF11">
    <property type="entry name" value="HISTONE DEACETYLASE 14, CHLOROPLASTIC"/>
    <property type="match status" value="1"/>
</dbReference>
<dbReference type="Pfam" id="PF00850">
    <property type="entry name" value="Hist_deacetyl"/>
    <property type="match status" value="1"/>
</dbReference>
<reference evidence="3" key="1">
    <citation type="journal article" date="2020" name="bioRxiv">
        <title>Comparative genomics of Chlamydomonas.</title>
        <authorList>
            <person name="Craig R.J."/>
            <person name="Hasan A.R."/>
            <person name="Ness R.W."/>
            <person name="Keightley P.D."/>
        </authorList>
    </citation>
    <scope>NUCLEOTIDE SEQUENCE</scope>
    <source>
        <strain evidence="3">CCAP 11/173</strain>
    </source>
</reference>
<proteinExistence type="predicted"/>
<feature type="region of interest" description="Disordered" evidence="1">
    <location>
        <begin position="422"/>
        <end position="478"/>
    </location>
</feature>
<dbReference type="PRINTS" id="PR01270">
    <property type="entry name" value="HDASUPER"/>
</dbReference>
<accession>A0A835TG70</accession>